<dbReference type="EMBL" id="JASBWT010000009">
    <property type="protein sequence ID" value="KAJ9101724.1"/>
    <property type="molecule type" value="Genomic_DNA"/>
</dbReference>
<evidence type="ECO:0000313" key="2">
    <source>
        <dbReference type="Proteomes" id="UP001227268"/>
    </source>
</evidence>
<accession>A0ACC2VQM6</accession>
<proteinExistence type="predicted"/>
<evidence type="ECO:0000313" key="1">
    <source>
        <dbReference type="EMBL" id="KAJ9101724.1"/>
    </source>
</evidence>
<sequence length="608" mass="67587">MQYLIDHIRSRLSDSPITHPLTITVIETRPKRTTSLFPYIEETPKVWVQQVLVTLAADVNEDGKTDTRKHTPGGGLTQARSVSGSTRNSDNSDSASSKNDGKLFLCAMEAYVFHVPSTSSCLVYISKVDSTGYHPDIPPSSTEKPTSAPASTDEKPRTRLPPITYYLLKAFLTFYHPLPLSRASQIQRPHHHKHAYVTLFARSATQYLFPNSILGGKKVLGGLKLCKWWKRTFEDVILDLQLGQKAADDKSKVFRCEKYLTYCLPGYDHLEARSLIGISPLSNANANNPSGQSENHVEWRYLPPADPSLNSLLFPPSSAPTTPEQVAERKQRPLGMLVPTFDDDPKARFLVELVMNSPVEKLRKGKGRRHAAAEDVDNEEQPDAKRQKLRTDAMQETPSSTPVAFEGVPSTAGATSSANVLKDMKERRRNDELKLRQQDAAALKAISWDDFWTRMGYRQECISGDVTGFFSMYVGLPANDDVSSQPATLQNENEEGEAPSTSPHQISHPLFARIGSALLNHDFANLALAIEGTRRFLDQTENIVVAEIGEELWNTRCVTRVESNEKGKAFQQRKPIDGTDEGRVGGVVQSAQPVVNVLQVKKKKKPSK</sequence>
<name>A0ACC2VQM6_9TREE</name>
<gene>
    <name evidence="1" type="ORF">QFC21_003063</name>
</gene>
<organism evidence="1 2">
    <name type="scientific">Naganishia friedmannii</name>
    <dbReference type="NCBI Taxonomy" id="89922"/>
    <lineage>
        <taxon>Eukaryota</taxon>
        <taxon>Fungi</taxon>
        <taxon>Dikarya</taxon>
        <taxon>Basidiomycota</taxon>
        <taxon>Agaricomycotina</taxon>
        <taxon>Tremellomycetes</taxon>
        <taxon>Filobasidiales</taxon>
        <taxon>Filobasidiaceae</taxon>
        <taxon>Naganishia</taxon>
    </lineage>
</organism>
<protein>
    <submittedName>
        <fullName evidence="1">Uncharacterized protein</fullName>
    </submittedName>
</protein>
<dbReference type="Proteomes" id="UP001227268">
    <property type="component" value="Unassembled WGS sequence"/>
</dbReference>
<keyword evidence="2" id="KW-1185">Reference proteome</keyword>
<reference evidence="1" key="1">
    <citation type="submission" date="2023-04" db="EMBL/GenBank/DDBJ databases">
        <title>Draft Genome sequencing of Naganishia species isolated from polar environments using Oxford Nanopore Technology.</title>
        <authorList>
            <person name="Leo P."/>
            <person name="Venkateswaran K."/>
        </authorList>
    </citation>
    <scope>NUCLEOTIDE SEQUENCE</scope>
    <source>
        <strain evidence="1">MNA-CCFEE 5423</strain>
    </source>
</reference>
<comment type="caution">
    <text evidence="1">The sequence shown here is derived from an EMBL/GenBank/DDBJ whole genome shotgun (WGS) entry which is preliminary data.</text>
</comment>